<feature type="compositionally biased region" description="Low complexity" evidence="2">
    <location>
        <begin position="670"/>
        <end position="682"/>
    </location>
</feature>
<keyword evidence="4" id="KW-1185">Reference proteome</keyword>
<feature type="region of interest" description="Disordered" evidence="2">
    <location>
        <begin position="187"/>
        <end position="222"/>
    </location>
</feature>
<feature type="compositionally biased region" description="Basic and acidic residues" evidence="2">
    <location>
        <begin position="407"/>
        <end position="424"/>
    </location>
</feature>
<gene>
    <name evidence="3" type="ORF">AAP_00028</name>
</gene>
<evidence type="ECO:0000313" key="3">
    <source>
        <dbReference type="EMBL" id="KZZ97767.1"/>
    </source>
</evidence>
<feature type="region of interest" description="Disordered" evidence="2">
    <location>
        <begin position="349"/>
        <end position="775"/>
    </location>
</feature>
<feature type="compositionally biased region" description="Polar residues" evidence="2">
    <location>
        <begin position="700"/>
        <end position="726"/>
    </location>
</feature>
<feature type="compositionally biased region" description="Low complexity" evidence="2">
    <location>
        <begin position="758"/>
        <end position="770"/>
    </location>
</feature>
<keyword evidence="1" id="KW-0175">Coiled coil</keyword>
<feature type="compositionally biased region" description="Polar residues" evidence="2">
    <location>
        <begin position="645"/>
        <end position="662"/>
    </location>
</feature>
<protein>
    <submittedName>
        <fullName evidence="3">Uncharacterized protein</fullName>
    </submittedName>
</protein>
<organism evidence="3 4">
    <name type="scientific">Ascosphaera apis ARSEF 7405</name>
    <dbReference type="NCBI Taxonomy" id="392613"/>
    <lineage>
        <taxon>Eukaryota</taxon>
        <taxon>Fungi</taxon>
        <taxon>Dikarya</taxon>
        <taxon>Ascomycota</taxon>
        <taxon>Pezizomycotina</taxon>
        <taxon>Eurotiomycetes</taxon>
        <taxon>Eurotiomycetidae</taxon>
        <taxon>Onygenales</taxon>
        <taxon>Ascosphaeraceae</taxon>
        <taxon>Ascosphaera</taxon>
    </lineage>
</organism>
<dbReference type="EMBL" id="AZGZ01000001">
    <property type="protein sequence ID" value="KZZ97767.1"/>
    <property type="molecule type" value="Genomic_DNA"/>
</dbReference>
<dbReference type="VEuPathDB" id="FungiDB:AAP_00028"/>
<dbReference type="UniPathway" id="UPA00143"/>
<sequence length="848" mass="93909">MAAFKVPPDGLSLVRAAEKPTDFPSDVIASGQSAQLMNLTLASNIIDELVDVLIKGDKATLCLGKRPAVKYGSKSHSFHFSKPDPVRCELYAMHPETTETSAFFAGVYTHQLGAQKLHTELDAATAALRQRREAEDREREARQTQMISDVSDLQALGTGDRRSVKARQVNSRSNFERQRILNKAIAEHRATPMSPAGLSTPMSTAGSAPSSTPLLFSAEKLSPAERKEKRRLDALKEPFIHLLAMRPLSIKYIAKTTRSSPEDIRQLVAKYAQDYKCDRDKVQLRDKSYKELRPWDFPYPSEDSRQEAINNAISAFDRLRLDKSDNLWQLLLPKEERGKGKILSKLNLSAGGRLPIPTPLPRAASEARSATGNDSEHTIGGVTPRSTAAKTTPQPKRTKLSQGTASKVEDKPIAKLDTKSRDDTPDPAAAKAKLPKKTTTAATAKSGAGTKKSVTSSKIKSEEFMHDSGEEGEVTPSEAQRTQKRRTDTEKTRNGTKAPAPSVPSTDHQKEREKEKEQEREKEREREREREREKEREKDREMERIRERDREREIQRKKATEQPPPRETKPSTSATTTKQEAPTSSAPAPARRPGAKNTKPFLITAASNRGITTQTYTGSGTSSLVSPPINASDVNRIQHDRRVSATPSGTSSPRKNAGSTRATGMKTPVSTEAAAISTSTANSRKRKPETEEEFQRPSKKTVTSTSAAGKQPLKTQSSALSQSESTTTRKRALEQSSASSPREVKRNRHSTETPVGRTSSASGATSTPKSSEIKAREAALQSLKVRAHAFLDEWLDIKKVYEEAKAKITTLPRRELDELSEMLQRLERQKTKLIQSYSEQDRRGEKRT</sequence>
<feature type="compositionally biased region" description="Polar residues" evidence="2">
    <location>
        <begin position="384"/>
        <end position="405"/>
    </location>
</feature>
<feature type="compositionally biased region" description="Basic and acidic residues" evidence="2">
    <location>
        <begin position="459"/>
        <end position="469"/>
    </location>
</feature>
<dbReference type="GO" id="GO:0016567">
    <property type="term" value="P:protein ubiquitination"/>
    <property type="evidence" value="ECO:0007669"/>
    <property type="project" value="UniProtKB-UniPathway"/>
</dbReference>
<comment type="caution">
    <text evidence="3">The sequence shown here is derived from an EMBL/GenBank/DDBJ whole genome shotgun (WGS) entry which is preliminary data.</text>
</comment>
<feature type="compositionally biased region" description="Polar residues" evidence="2">
    <location>
        <begin position="200"/>
        <end position="214"/>
    </location>
</feature>
<dbReference type="AlphaFoldDB" id="A0A168DI39"/>
<accession>A0A168DI39</accession>
<dbReference type="Proteomes" id="UP000242877">
    <property type="component" value="Unassembled WGS sequence"/>
</dbReference>
<evidence type="ECO:0000256" key="2">
    <source>
        <dbReference type="SAM" id="MobiDB-lite"/>
    </source>
</evidence>
<name>A0A168DI39_9EURO</name>
<evidence type="ECO:0000256" key="1">
    <source>
        <dbReference type="SAM" id="Coils"/>
    </source>
</evidence>
<reference evidence="3 4" key="1">
    <citation type="journal article" date="2016" name="Genome Biol. Evol.">
        <title>Divergent and convergent evolution of fungal pathogenicity.</title>
        <authorList>
            <person name="Shang Y."/>
            <person name="Xiao G."/>
            <person name="Zheng P."/>
            <person name="Cen K."/>
            <person name="Zhan S."/>
            <person name="Wang C."/>
        </authorList>
    </citation>
    <scope>NUCLEOTIDE SEQUENCE [LARGE SCALE GENOMIC DNA]</scope>
    <source>
        <strain evidence="3 4">ARSEF 7405</strain>
    </source>
</reference>
<feature type="compositionally biased region" description="Polar residues" evidence="2">
    <location>
        <begin position="570"/>
        <end position="580"/>
    </location>
</feature>
<dbReference type="OrthoDB" id="2587563at2759"/>
<feature type="coiled-coil region" evidence="1">
    <location>
        <begin position="816"/>
        <end position="843"/>
    </location>
</feature>
<feature type="compositionally biased region" description="Low complexity" evidence="2">
    <location>
        <begin position="427"/>
        <end position="458"/>
    </location>
</feature>
<feature type="compositionally biased region" description="Low complexity" evidence="2">
    <location>
        <begin position="581"/>
        <end position="592"/>
    </location>
</feature>
<proteinExistence type="predicted"/>
<feature type="compositionally biased region" description="Basic and acidic residues" evidence="2">
    <location>
        <begin position="507"/>
        <end position="569"/>
    </location>
</feature>
<feature type="compositionally biased region" description="Low complexity" evidence="2">
    <location>
        <begin position="610"/>
        <end position="623"/>
    </location>
</feature>
<evidence type="ECO:0000313" key="4">
    <source>
        <dbReference type="Proteomes" id="UP000242877"/>
    </source>
</evidence>